<evidence type="ECO:0000313" key="1">
    <source>
        <dbReference type="Ensembl" id="ENSOKIP00005061475.1"/>
    </source>
</evidence>
<dbReference type="Proteomes" id="UP000694557">
    <property type="component" value="Unassembled WGS sequence"/>
</dbReference>
<dbReference type="Ensembl" id="ENSOKIT00005065336.1">
    <property type="protein sequence ID" value="ENSOKIP00005061475.1"/>
    <property type="gene ID" value="ENSOKIG00005026361.1"/>
</dbReference>
<dbReference type="SUPFAM" id="SSF52540">
    <property type="entry name" value="P-loop containing nucleoside triphosphate hydrolases"/>
    <property type="match status" value="1"/>
</dbReference>
<protein>
    <submittedName>
        <fullName evidence="1">Uncharacterized protein</fullName>
    </submittedName>
</protein>
<organism evidence="1 2">
    <name type="scientific">Oncorhynchus kisutch</name>
    <name type="common">Coho salmon</name>
    <name type="synonym">Salmo kisutch</name>
    <dbReference type="NCBI Taxonomy" id="8019"/>
    <lineage>
        <taxon>Eukaryota</taxon>
        <taxon>Metazoa</taxon>
        <taxon>Chordata</taxon>
        <taxon>Craniata</taxon>
        <taxon>Vertebrata</taxon>
        <taxon>Euteleostomi</taxon>
        <taxon>Actinopterygii</taxon>
        <taxon>Neopterygii</taxon>
        <taxon>Teleostei</taxon>
        <taxon>Protacanthopterygii</taxon>
        <taxon>Salmoniformes</taxon>
        <taxon>Salmonidae</taxon>
        <taxon>Salmoninae</taxon>
        <taxon>Oncorhynchus</taxon>
    </lineage>
</organism>
<name>A0A8C7HRP1_ONCKI</name>
<keyword evidence="2" id="KW-1185">Reference proteome</keyword>
<reference evidence="1" key="1">
    <citation type="submission" date="2025-08" db="UniProtKB">
        <authorList>
            <consortium name="Ensembl"/>
        </authorList>
    </citation>
    <scope>IDENTIFICATION</scope>
</reference>
<sequence length="198" mass="23330">MFVPGLVSYKGLKLIKNLHYECYLHTLKDFEIWDSDIFAVTYPKSEYFTSVKMSILVKTNTMEIVPWIEVEMKTVDYGSMPSPRLFASHLLPNLLNPKDVACSFYHFHNENFDILFLTYEEMKKKIRVCILIQNTFFVYSFFLFSNMRQTPKCQFGYSGSCIPLVASQKQFSITQSERFDTIYKEGMKGFPLEFLWDL</sequence>
<reference evidence="1" key="2">
    <citation type="submission" date="2025-09" db="UniProtKB">
        <authorList>
            <consortium name="Ensembl"/>
        </authorList>
    </citation>
    <scope>IDENTIFICATION</scope>
</reference>
<accession>A0A8C7HRP1</accession>
<proteinExistence type="predicted"/>
<evidence type="ECO:0000313" key="2">
    <source>
        <dbReference type="Proteomes" id="UP000694557"/>
    </source>
</evidence>
<dbReference type="PANTHER" id="PTHR11783">
    <property type="entry name" value="SULFOTRANSFERASE SULT"/>
    <property type="match status" value="1"/>
</dbReference>
<dbReference type="InterPro" id="IPR027417">
    <property type="entry name" value="P-loop_NTPase"/>
</dbReference>
<dbReference type="AlphaFoldDB" id="A0A8C7HRP1"/>
<dbReference type="Gene3D" id="3.40.50.300">
    <property type="entry name" value="P-loop containing nucleotide triphosphate hydrolases"/>
    <property type="match status" value="2"/>
</dbReference>
<dbReference type="GeneTree" id="ENSGT00940000156772"/>